<evidence type="ECO:0000313" key="2">
    <source>
        <dbReference type="EMBL" id="EHQ90135.1"/>
    </source>
</evidence>
<dbReference type="Proteomes" id="UP000005104">
    <property type="component" value="Chromosome"/>
</dbReference>
<keyword evidence="1" id="KW-0472">Membrane</keyword>
<protein>
    <submittedName>
        <fullName evidence="2">Uncharacterized protein</fullName>
    </submittedName>
</protein>
<sequence length="52" mass="6011">MKKTLFHLSILIPTYIIFSYIMKGSFLNIDWNMLVFVIIVSSIASFVVSKLK</sequence>
<dbReference type="EMBL" id="CM001441">
    <property type="protein sequence ID" value="EHQ90135.1"/>
    <property type="molecule type" value="Genomic_DNA"/>
</dbReference>
<organism evidence="2 3">
    <name type="scientific">Desulfosporosinus youngiae DSM 17734</name>
    <dbReference type="NCBI Taxonomy" id="768710"/>
    <lineage>
        <taxon>Bacteria</taxon>
        <taxon>Bacillati</taxon>
        <taxon>Bacillota</taxon>
        <taxon>Clostridia</taxon>
        <taxon>Eubacteriales</taxon>
        <taxon>Desulfitobacteriaceae</taxon>
        <taxon>Desulfosporosinus</taxon>
    </lineage>
</organism>
<evidence type="ECO:0000313" key="3">
    <source>
        <dbReference type="Proteomes" id="UP000005104"/>
    </source>
</evidence>
<dbReference type="HOGENOM" id="CLU_3079261_0_0_9"/>
<evidence type="ECO:0000256" key="1">
    <source>
        <dbReference type="SAM" id="Phobius"/>
    </source>
</evidence>
<dbReference type="AlphaFoldDB" id="H5Y531"/>
<feature type="transmembrane region" description="Helical" evidence="1">
    <location>
        <begin position="5"/>
        <end position="23"/>
    </location>
</feature>
<name>H5Y531_9FIRM</name>
<reference evidence="2 3" key="1">
    <citation type="submission" date="2011-11" db="EMBL/GenBank/DDBJ databases">
        <title>The Noncontiguous Finished genome of Desulfosporosinus youngiae DSM 17734.</title>
        <authorList>
            <consortium name="US DOE Joint Genome Institute (JGI-PGF)"/>
            <person name="Lucas S."/>
            <person name="Han J."/>
            <person name="Lapidus A."/>
            <person name="Cheng J.-F."/>
            <person name="Goodwin L."/>
            <person name="Pitluck S."/>
            <person name="Peters L."/>
            <person name="Ovchinnikova G."/>
            <person name="Lu M."/>
            <person name="Land M.L."/>
            <person name="Hauser L."/>
            <person name="Pester M."/>
            <person name="Spring S."/>
            <person name="Ollivier B."/>
            <person name="Rattei T."/>
            <person name="Klenk H.-P."/>
            <person name="Wagner M."/>
            <person name="Loy A."/>
            <person name="Woyke T.J."/>
        </authorList>
    </citation>
    <scope>NUCLEOTIDE SEQUENCE [LARGE SCALE GENOMIC DNA]</scope>
    <source>
        <strain evidence="2 3">DSM 17734</strain>
    </source>
</reference>
<keyword evidence="1" id="KW-1133">Transmembrane helix</keyword>
<gene>
    <name evidence="2" type="ORF">DesyoDRAFT_3099</name>
</gene>
<feature type="transmembrane region" description="Helical" evidence="1">
    <location>
        <begin position="29"/>
        <end position="48"/>
    </location>
</feature>
<keyword evidence="3" id="KW-1185">Reference proteome</keyword>
<accession>H5Y531</accession>
<keyword evidence="1" id="KW-0812">Transmembrane</keyword>
<proteinExistence type="predicted"/>